<feature type="region of interest" description="Disordered" evidence="1">
    <location>
        <begin position="429"/>
        <end position="451"/>
    </location>
</feature>
<accession>A0A6A5Z2G4</accession>
<reference evidence="3" key="1">
    <citation type="journal article" date="2020" name="Stud. Mycol.">
        <title>101 Dothideomycetes genomes: a test case for predicting lifestyles and emergence of pathogens.</title>
        <authorList>
            <person name="Haridas S."/>
            <person name="Albert R."/>
            <person name="Binder M."/>
            <person name="Bloem J."/>
            <person name="Labutti K."/>
            <person name="Salamov A."/>
            <person name="Andreopoulos B."/>
            <person name="Baker S."/>
            <person name="Barry K."/>
            <person name="Bills G."/>
            <person name="Bluhm B."/>
            <person name="Cannon C."/>
            <person name="Castanera R."/>
            <person name="Culley D."/>
            <person name="Daum C."/>
            <person name="Ezra D."/>
            <person name="Gonzalez J."/>
            <person name="Henrissat B."/>
            <person name="Kuo A."/>
            <person name="Liang C."/>
            <person name="Lipzen A."/>
            <person name="Lutzoni F."/>
            <person name="Magnuson J."/>
            <person name="Mondo S."/>
            <person name="Nolan M."/>
            <person name="Ohm R."/>
            <person name="Pangilinan J."/>
            <person name="Park H.-J."/>
            <person name="Ramirez L."/>
            <person name="Alfaro M."/>
            <person name="Sun H."/>
            <person name="Tritt A."/>
            <person name="Yoshinaga Y."/>
            <person name="Zwiers L.-H."/>
            <person name="Turgeon B."/>
            <person name="Goodwin S."/>
            <person name="Spatafora J."/>
            <person name="Crous P."/>
            <person name="Grigoriev I."/>
        </authorList>
    </citation>
    <scope>NUCLEOTIDE SEQUENCE</scope>
    <source>
        <strain evidence="3">CBS 627.86</strain>
    </source>
</reference>
<dbReference type="AlphaFoldDB" id="A0A6A5Z2G4"/>
<keyword evidence="2" id="KW-1133">Transmembrane helix</keyword>
<name>A0A6A5Z2G4_9PLEO</name>
<keyword evidence="2" id="KW-0812">Transmembrane</keyword>
<dbReference type="EMBL" id="ML977327">
    <property type="protein sequence ID" value="KAF2113649.1"/>
    <property type="molecule type" value="Genomic_DNA"/>
</dbReference>
<evidence type="ECO:0000313" key="4">
    <source>
        <dbReference type="Proteomes" id="UP000799770"/>
    </source>
</evidence>
<keyword evidence="4" id="KW-1185">Reference proteome</keyword>
<feature type="transmembrane region" description="Helical" evidence="2">
    <location>
        <begin position="579"/>
        <end position="598"/>
    </location>
</feature>
<proteinExistence type="predicted"/>
<feature type="region of interest" description="Disordered" evidence="1">
    <location>
        <begin position="532"/>
        <end position="564"/>
    </location>
</feature>
<gene>
    <name evidence="3" type="ORF">BDV96DRAFT_647903</name>
</gene>
<feature type="transmembrane region" description="Helical" evidence="2">
    <location>
        <begin position="96"/>
        <end position="113"/>
    </location>
</feature>
<feature type="compositionally biased region" description="Polar residues" evidence="1">
    <location>
        <begin position="550"/>
        <end position="559"/>
    </location>
</feature>
<dbReference type="Proteomes" id="UP000799770">
    <property type="component" value="Unassembled WGS sequence"/>
</dbReference>
<organism evidence="3 4">
    <name type="scientific">Lophiotrema nucula</name>
    <dbReference type="NCBI Taxonomy" id="690887"/>
    <lineage>
        <taxon>Eukaryota</taxon>
        <taxon>Fungi</taxon>
        <taxon>Dikarya</taxon>
        <taxon>Ascomycota</taxon>
        <taxon>Pezizomycotina</taxon>
        <taxon>Dothideomycetes</taxon>
        <taxon>Pleosporomycetidae</taxon>
        <taxon>Pleosporales</taxon>
        <taxon>Lophiotremataceae</taxon>
        <taxon>Lophiotrema</taxon>
    </lineage>
</organism>
<evidence type="ECO:0000256" key="2">
    <source>
        <dbReference type="SAM" id="Phobius"/>
    </source>
</evidence>
<feature type="transmembrane region" description="Helical" evidence="2">
    <location>
        <begin position="304"/>
        <end position="328"/>
    </location>
</feature>
<sequence length="636" mass="71811">MNATAVCDTTPNQLLFGGEGCCIENVEPFELAEWTGKFCNGSEWKRPFDPYGGMARLDWLEWIMPWNWTVRSDKLPPEEQKCTAPSKYLAIYGGEHFFWLFFSVGIGAFRLWIARHEEQYNRSILRFLVGFIWKWFKRPFRRNGEVVEKPELEGEHLRPTLTEKLRWGFPVVMGVVLAGAQLGFNFWAAHVVQSEEGYKDTPFVLLALLFCCRPRLSWLSCLGYLTPDSWLIYIFQFEENGDGLWAAKLVVSSVAVTSAVTEAIMQLLGAYFMIRTADVGRRRGFYYVHHLRPMFRGKDARHMYLGALFWAMLFVPLLVVWLIVAIFFSSIVHTVTGLRRNIFKFLRPKAEKLPTFPRTQVLWLSDHIDPDRISTATSSTSQPPLFVHSFGGQVIPVSNDQPIPVNDSPYDQPIPIPYGGPATGDFFNEDQPMPVRQRSNPRRTPYAPLSQSELDDQIMPIARSTAGGYRTPSAGYYAPGNGGLQRRTPSGNQYSSLPHHAGFDEDEDQVLAVSQTMARPFRPEMAQVGGRLGGESHHSLLGNDRPLQPPSTIGSGSTPRRSDYTGGLTRTWPAWEKQIIFAGAFLGMLAYASQWMFWDGFVKTAGDRFCPPKVIDVGAVWWGGSLIYVGAPLMGY</sequence>
<keyword evidence="2" id="KW-0472">Membrane</keyword>
<protein>
    <recommendedName>
        <fullName evidence="5">Transmembrane protein</fullName>
    </recommendedName>
</protein>
<evidence type="ECO:0000313" key="3">
    <source>
        <dbReference type="EMBL" id="KAF2113649.1"/>
    </source>
</evidence>
<evidence type="ECO:0008006" key="5">
    <source>
        <dbReference type="Google" id="ProtNLM"/>
    </source>
</evidence>
<dbReference type="OrthoDB" id="3525430at2759"/>
<evidence type="ECO:0000256" key="1">
    <source>
        <dbReference type="SAM" id="MobiDB-lite"/>
    </source>
</evidence>
<feature type="transmembrane region" description="Helical" evidence="2">
    <location>
        <begin position="167"/>
        <end position="191"/>
    </location>
</feature>